<comment type="caution">
    <text evidence="1">The sequence shown here is derived from an EMBL/GenBank/DDBJ whole genome shotgun (WGS) entry which is preliminary data.</text>
</comment>
<sequence>MELTAAALMTRLRDHARPGEVMHKHYPGEGDVLGVPMRSTFDTAKAFTALPLAEVERLLDEPSYEARLSGFCVLDFQARRAKLPDKDRRAAYELYLRRHDAIDSWDMVDRAAPHVIGRYLLDRPRDPLFQLARSGEPLRRRTAITAPLYFARFGTAADLTDLFAIAELLLGEHDPVVSKPVGIALKYAGVLDEATLRIFLDKHAATMQRPALRYAVEKLDPAVRRAYLG</sequence>
<organism evidence="1 2">
    <name type="scientific">Kribbella alba</name>
    <dbReference type="NCBI Taxonomy" id="190197"/>
    <lineage>
        <taxon>Bacteria</taxon>
        <taxon>Bacillati</taxon>
        <taxon>Actinomycetota</taxon>
        <taxon>Actinomycetes</taxon>
        <taxon>Propionibacteriales</taxon>
        <taxon>Kribbellaceae</taxon>
        <taxon>Kribbella</taxon>
    </lineage>
</organism>
<evidence type="ECO:0000313" key="1">
    <source>
        <dbReference type="EMBL" id="GAA1632064.1"/>
    </source>
</evidence>
<evidence type="ECO:0008006" key="3">
    <source>
        <dbReference type="Google" id="ProtNLM"/>
    </source>
</evidence>
<dbReference type="SUPFAM" id="SSF48371">
    <property type="entry name" value="ARM repeat"/>
    <property type="match status" value="1"/>
</dbReference>
<dbReference type="PANTHER" id="PTHR34070">
    <property type="entry name" value="ARMADILLO-TYPE FOLD"/>
    <property type="match status" value="1"/>
</dbReference>
<evidence type="ECO:0000313" key="2">
    <source>
        <dbReference type="Proteomes" id="UP001501319"/>
    </source>
</evidence>
<proteinExistence type="predicted"/>
<dbReference type="RefSeq" id="WP_344110764.1">
    <property type="nucleotide sequence ID" value="NZ_BAAANE010000004.1"/>
</dbReference>
<gene>
    <name evidence="1" type="ORF">GCM10009744_20450</name>
</gene>
<accession>A0ABP4R2M4</accession>
<name>A0ABP4R2M4_9ACTN</name>
<protein>
    <recommendedName>
        <fullName evidence="3">DNA alkylation repair protein</fullName>
    </recommendedName>
</protein>
<dbReference type="Pfam" id="PF08713">
    <property type="entry name" value="DNA_alkylation"/>
    <property type="match status" value="1"/>
</dbReference>
<dbReference type="Gene3D" id="1.25.10.90">
    <property type="match status" value="1"/>
</dbReference>
<dbReference type="InterPro" id="IPR014825">
    <property type="entry name" value="DNA_alkylation"/>
</dbReference>
<keyword evidence="2" id="KW-1185">Reference proteome</keyword>
<dbReference type="PANTHER" id="PTHR34070:SF1">
    <property type="entry name" value="DNA ALKYLATION REPAIR PROTEIN"/>
    <property type="match status" value="1"/>
</dbReference>
<dbReference type="EMBL" id="BAAANE010000004">
    <property type="protein sequence ID" value="GAA1632064.1"/>
    <property type="molecule type" value="Genomic_DNA"/>
</dbReference>
<dbReference type="CDD" id="cd06561">
    <property type="entry name" value="AlkD_like"/>
    <property type="match status" value="1"/>
</dbReference>
<reference evidence="2" key="1">
    <citation type="journal article" date="2019" name="Int. J. Syst. Evol. Microbiol.">
        <title>The Global Catalogue of Microorganisms (GCM) 10K type strain sequencing project: providing services to taxonomists for standard genome sequencing and annotation.</title>
        <authorList>
            <consortium name="The Broad Institute Genomics Platform"/>
            <consortium name="The Broad Institute Genome Sequencing Center for Infectious Disease"/>
            <person name="Wu L."/>
            <person name="Ma J."/>
        </authorList>
    </citation>
    <scope>NUCLEOTIDE SEQUENCE [LARGE SCALE GENOMIC DNA]</scope>
    <source>
        <strain evidence="2">JCM 14306</strain>
    </source>
</reference>
<dbReference type="Proteomes" id="UP001501319">
    <property type="component" value="Unassembled WGS sequence"/>
</dbReference>
<dbReference type="InterPro" id="IPR016024">
    <property type="entry name" value="ARM-type_fold"/>
</dbReference>